<dbReference type="Proteomes" id="UP000286045">
    <property type="component" value="Unassembled WGS sequence"/>
</dbReference>
<dbReference type="InterPro" id="IPR051694">
    <property type="entry name" value="Immunoregulatory_rcpt-like"/>
</dbReference>
<organism evidence="8 9">
    <name type="scientific">Xylaria grammica</name>
    <dbReference type="NCBI Taxonomy" id="363999"/>
    <lineage>
        <taxon>Eukaryota</taxon>
        <taxon>Fungi</taxon>
        <taxon>Dikarya</taxon>
        <taxon>Ascomycota</taxon>
        <taxon>Pezizomycotina</taxon>
        <taxon>Sordariomycetes</taxon>
        <taxon>Xylariomycetidae</taxon>
        <taxon>Xylariales</taxon>
        <taxon>Xylariaceae</taxon>
        <taxon>Xylaria</taxon>
    </lineage>
</organism>
<evidence type="ECO:0000256" key="7">
    <source>
        <dbReference type="SAM" id="SignalP"/>
    </source>
</evidence>
<reference evidence="8 9" key="1">
    <citation type="submission" date="2018-12" db="EMBL/GenBank/DDBJ databases">
        <title>Draft genome sequence of Xylaria grammica IHI A82.</title>
        <authorList>
            <person name="Buettner E."/>
            <person name="Kellner H."/>
        </authorList>
    </citation>
    <scope>NUCLEOTIDE SEQUENCE [LARGE SCALE GENOMIC DNA]</scope>
    <source>
        <strain evidence="8 9">IHI A82</strain>
    </source>
</reference>
<evidence type="ECO:0000256" key="5">
    <source>
        <dbReference type="SAM" id="MobiDB-lite"/>
    </source>
</evidence>
<evidence type="ECO:0000256" key="2">
    <source>
        <dbReference type="ARBA" id="ARBA00022692"/>
    </source>
</evidence>
<accession>A0A439D142</accession>
<evidence type="ECO:0000256" key="6">
    <source>
        <dbReference type="SAM" id="Phobius"/>
    </source>
</evidence>
<keyword evidence="7" id="KW-0732">Signal</keyword>
<evidence type="ECO:0000256" key="1">
    <source>
        <dbReference type="ARBA" id="ARBA00004167"/>
    </source>
</evidence>
<feature type="region of interest" description="Disordered" evidence="5">
    <location>
        <begin position="120"/>
        <end position="172"/>
    </location>
</feature>
<evidence type="ECO:0000313" key="9">
    <source>
        <dbReference type="Proteomes" id="UP000286045"/>
    </source>
</evidence>
<evidence type="ECO:0000256" key="4">
    <source>
        <dbReference type="ARBA" id="ARBA00023136"/>
    </source>
</evidence>
<feature type="region of interest" description="Disordered" evidence="5">
    <location>
        <begin position="208"/>
        <end position="262"/>
    </location>
</feature>
<evidence type="ECO:0008006" key="10">
    <source>
        <dbReference type="Google" id="ProtNLM"/>
    </source>
</evidence>
<dbReference type="EMBL" id="RYZI01000214">
    <property type="protein sequence ID" value="RWA08175.1"/>
    <property type="molecule type" value="Genomic_DNA"/>
</dbReference>
<keyword evidence="3 6" id="KW-1133">Transmembrane helix</keyword>
<name>A0A439D142_9PEZI</name>
<protein>
    <recommendedName>
        <fullName evidence="10">Mid2 domain-containing protein</fullName>
    </recommendedName>
</protein>
<dbReference type="PANTHER" id="PTHR15549">
    <property type="entry name" value="PAIRED IMMUNOGLOBULIN-LIKE TYPE 2 RECEPTOR"/>
    <property type="match status" value="1"/>
</dbReference>
<keyword evidence="9" id="KW-1185">Reference proteome</keyword>
<keyword evidence="4 6" id="KW-0472">Membrane</keyword>
<dbReference type="AlphaFoldDB" id="A0A439D142"/>
<dbReference type="GO" id="GO:0071944">
    <property type="term" value="C:cell periphery"/>
    <property type="evidence" value="ECO:0007669"/>
    <property type="project" value="UniProtKB-ARBA"/>
</dbReference>
<feature type="signal peptide" evidence="7">
    <location>
        <begin position="1"/>
        <end position="18"/>
    </location>
</feature>
<sequence length="262" mass="27653">MHLSVVSLLALLISIIHGQNAGFISPAYQHSEDTAFSTPWDEYRLEFWQQDLAGGAALSSQFSYTQTAGLALPQSFRWTVQTYELQLSRSPIFFFWLRNSLNSSMQQSSAYFNITIGTTSSASTSPSGGRSLLPTSELSSASTGSATTTSSMLPSASTTGTPISTSSGTPDVSKELAPGAAAGIGVGATLGVASVAGIIGLVYLKRKRRRTGQPQRPELPGSQPMGYSIRPPEAVVGPTSQHAPKPPQVPSTYDLPLVELAQ</sequence>
<keyword evidence="2 6" id="KW-0812">Transmembrane</keyword>
<evidence type="ECO:0000313" key="8">
    <source>
        <dbReference type="EMBL" id="RWA08175.1"/>
    </source>
</evidence>
<gene>
    <name evidence="8" type="ORF">EKO27_g6933</name>
</gene>
<feature type="chain" id="PRO_5019489279" description="Mid2 domain-containing protein" evidence="7">
    <location>
        <begin position="19"/>
        <end position="262"/>
    </location>
</feature>
<dbReference type="GO" id="GO:0016020">
    <property type="term" value="C:membrane"/>
    <property type="evidence" value="ECO:0007669"/>
    <property type="project" value="UniProtKB-SubCell"/>
</dbReference>
<evidence type="ECO:0000256" key="3">
    <source>
        <dbReference type="ARBA" id="ARBA00022989"/>
    </source>
</evidence>
<comment type="subcellular location">
    <subcellularLocation>
        <location evidence="1">Membrane</location>
        <topology evidence="1">Single-pass membrane protein</topology>
    </subcellularLocation>
</comment>
<dbReference type="STRING" id="363999.A0A439D142"/>
<comment type="caution">
    <text evidence="8">The sequence shown here is derived from an EMBL/GenBank/DDBJ whole genome shotgun (WGS) entry which is preliminary data.</text>
</comment>
<feature type="transmembrane region" description="Helical" evidence="6">
    <location>
        <begin position="180"/>
        <end position="204"/>
    </location>
</feature>
<proteinExistence type="predicted"/>